<dbReference type="InterPro" id="IPR015943">
    <property type="entry name" value="WD40/YVTN_repeat-like_dom_sf"/>
</dbReference>
<evidence type="ECO:0008006" key="3">
    <source>
        <dbReference type="Google" id="ProtNLM"/>
    </source>
</evidence>
<keyword evidence="2" id="KW-1185">Reference proteome</keyword>
<dbReference type="PANTHER" id="PTHR47197:SF3">
    <property type="entry name" value="DIHYDRO-HEME D1 DEHYDROGENASE"/>
    <property type="match status" value="1"/>
</dbReference>
<dbReference type="Proteomes" id="UP000635665">
    <property type="component" value="Unassembled WGS sequence"/>
</dbReference>
<protein>
    <recommendedName>
        <fullName evidence="3">40-residue YVTN family beta-propeller repeat-containing protein</fullName>
    </recommendedName>
</protein>
<proteinExistence type="predicted"/>
<dbReference type="PANTHER" id="PTHR47197">
    <property type="entry name" value="PROTEIN NIRF"/>
    <property type="match status" value="1"/>
</dbReference>
<organism evidence="1 2">
    <name type="scientific">Salegentibacter maritimus</name>
    <dbReference type="NCBI Taxonomy" id="2794347"/>
    <lineage>
        <taxon>Bacteria</taxon>
        <taxon>Pseudomonadati</taxon>
        <taxon>Bacteroidota</taxon>
        <taxon>Flavobacteriia</taxon>
        <taxon>Flavobacteriales</taxon>
        <taxon>Flavobacteriaceae</taxon>
        <taxon>Salegentibacter</taxon>
    </lineage>
</organism>
<name>A0ABS0TD56_9FLAO</name>
<accession>A0ABS0TD56</accession>
<dbReference type="InterPro" id="IPR031815">
    <property type="entry name" value="DUF5074"/>
</dbReference>
<dbReference type="SUPFAM" id="SSF50969">
    <property type="entry name" value="YVTN repeat-like/Quinoprotein amine dehydrogenase"/>
    <property type="match status" value="1"/>
</dbReference>
<sequence>MKRISKLLSMALIGGLLLNSCSSDDDIVDPDGPQAEGDYTNGFFVLNEGGIGKNNSTITYVSNDFSIIDTEIFSKVNDQPMGDTGQNITFTKDYAFIVMNYSNLIHIVNRNSMELVHTIESGLSYPRDVVVYKDHIYVTNWGDGFDANDDYIAIYDLENYETTGTISVEEGPEMIIAENDKLYVNLQGGYNFNNKILVIDPVSNSIEKSIEVGDVPSSLEIEDGYLWVMSSGIPSWPEDIEETAGRISKIDLSTNEISDEIIFPNITDHPSSFEIENDKIYYFLNGAVYSMETSAEELPTESFFTLSEDIFALYGFELEDGYFYTGDANDYSSNGTIRIYNMNGELVDEIDSGGVNPNGFYFND</sequence>
<dbReference type="InterPro" id="IPR011044">
    <property type="entry name" value="Quino_amine_DH_bsu"/>
</dbReference>
<gene>
    <name evidence="1" type="ORF">I6U50_03020</name>
</gene>
<dbReference type="Pfam" id="PF16819">
    <property type="entry name" value="DUF5074"/>
    <property type="match status" value="1"/>
</dbReference>
<evidence type="ECO:0000313" key="1">
    <source>
        <dbReference type="EMBL" id="MBI6118987.1"/>
    </source>
</evidence>
<reference evidence="1 2" key="1">
    <citation type="submission" date="2020-12" db="EMBL/GenBank/DDBJ databases">
        <title>Salegentibacter orientalis sp. nov., isolated from costal sediment.</title>
        <authorList>
            <person name="Lian F.-B."/>
        </authorList>
    </citation>
    <scope>NUCLEOTIDE SEQUENCE [LARGE SCALE GENOMIC DNA]</scope>
    <source>
        <strain evidence="1 2">F60176</strain>
    </source>
</reference>
<dbReference type="RefSeq" id="WP_198637799.1">
    <property type="nucleotide sequence ID" value="NZ_JAEHNY010000002.1"/>
</dbReference>
<comment type="caution">
    <text evidence="1">The sequence shown here is derived from an EMBL/GenBank/DDBJ whole genome shotgun (WGS) entry which is preliminary data.</text>
</comment>
<dbReference type="InterPro" id="IPR051200">
    <property type="entry name" value="Host-pathogen_enzymatic-act"/>
</dbReference>
<dbReference type="Gene3D" id="2.130.10.10">
    <property type="entry name" value="YVTN repeat-like/Quinoprotein amine dehydrogenase"/>
    <property type="match status" value="1"/>
</dbReference>
<evidence type="ECO:0000313" key="2">
    <source>
        <dbReference type="Proteomes" id="UP000635665"/>
    </source>
</evidence>
<dbReference type="EMBL" id="JAEHNY010000002">
    <property type="protein sequence ID" value="MBI6118987.1"/>
    <property type="molecule type" value="Genomic_DNA"/>
</dbReference>